<keyword evidence="1" id="KW-0812">Transmembrane</keyword>
<dbReference type="Gene3D" id="1.20.120.1220">
    <property type="match status" value="1"/>
</dbReference>
<feature type="domain" description="Prepilin type IV endopeptidase peptidase" evidence="2">
    <location>
        <begin position="25"/>
        <end position="125"/>
    </location>
</feature>
<accession>A0A0E1VZL7</accession>
<feature type="transmembrane region" description="Helical" evidence="1">
    <location>
        <begin position="148"/>
        <end position="169"/>
    </location>
</feature>
<organism evidence="3 4">
    <name type="scientific">Burkholderia pseudomallei 1710a</name>
    <dbReference type="NCBI Taxonomy" id="320371"/>
    <lineage>
        <taxon>Bacteria</taxon>
        <taxon>Pseudomonadati</taxon>
        <taxon>Pseudomonadota</taxon>
        <taxon>Betaproteobacteria</taxon>
        <taxon>Burkholderiales</taxon>
        <taxon>Burkholderiaceae</taxon>
        <taxon>Burkholderia</taxon>
        <taxon>pseudomallei group</taxon>
    </lineage>
</organism>
<sequence length="176" mass="17488">MAPAVARRPDFPISRTPMILPLKLVASWTLASLALADLRTRRLATFAVALVGALYAALALAGAPGDGGFASHAALGAAAFALGAAMFRAGWIAGGDVKLAAVVFLWAGPAHAWPVAFAIGVGGLAVGAVCIAAGRVPRVLAWFAPARGVPYGVALAAGGLLAVWAPAACRLPGCLG</sequence>
<keyword evidence="1" id="KW-0472">Membrane</keyword>
<proteinExistence type="predicted"/>
<evidence type="ECO:0000313" key="4">
    <source>
        <dbReference type="Proteomes" id="UP000001812"/>
    </source>
</evidence>
<evidence type="ECO:0000313" key="3">
    <source>
        <dbReference type="EMBL" id="EET06390.1"/>
    </source>
</evidence>
<reference evidence="4" key="1">
    <citation type="submission" date="2007-08" db="EMBL/GenBank/DDBJ databases">
        <title>Annotation of Burkholderia pseudomallei 1710a.</title>
        <authorList>
            <person name="Harkins D.M."/>
            <person name="DeShazer D."/>
            <person name="Woods D.E."/>
            <person name="Brinkac L.M."/>
            <person name="Brown K.A."/>
            <person name="Hung G.C."/>
            <person name="Tuanyok A."/>
            <person name="Zhang B."/>
            <person name="Nierman W.C."/>
        </authorList>
    </citation>
    <scope>NUCLEOTIDE SEQUENCE [LARGE SCALE GENOMIC DNA]</scope>
    <source>
        <strain evidence="4">1710a</strain>
    </source>
</reference>
<feature type="transmembrane region" description="Helical" evidence="1">
    <location>
        <begin position="69"/>
        <end position="91"/>
    </location>
</feature>
<keyword evidence="1" id="KW-1133">Transmembrane helix</keyword>
<feature type="transmembrane region" description="Helical" evidence="1">
    <location>
        <begin position="112"/>
        <end position="136"/>
    </location>
</feature>
<dbReference type="EMBL" id="CM000832">
    <property type="protein sequence ID" value="EET06390.1"/>
    <property type="molecule type" value="Genomic_DNA"/>
</dbReference>
<dbReference type="GO" id="GO:0016020">
    <property type="term" value="C:membrane"/>
    <property type="evidence" value="ECO:0007669"/>
    <property type="project" value="InterPro"/>
</dbReference>
<gene>
    <name evidence="3" type="ORF">BURPS1710A_2329</name>
</gene>
<protein>
    <submittedName>
        <fullName evidence="3">Peptidase A24A, prepilin type IV</fullName>
    </submittedName>
</protein>
<dbReference type="Pfam" id="PF01478">
    <property type="entry name" value="Peptidase_A24"/>
    <property type="match status" value="1"/>
</dbReference>
<feature type="transmembrane region" description="Helical" evidence="1">
    <location>
        <begin position="43"/>
        <end position="63"/>
    </location>
</feature>
<evidence type="ECO:0000259" key="2">
    <source>
        <dbReference type="Pfam" id="PF01478"/>
    </source>
</evidence>
<dbReference type="AlphaFoldDB" id="A0A0E1VZL7"/>
<dbReference type="InterPro" id="IPR000045">
    <property type="entry name" value="Prepilin_IV_endopep_pep"/>
</dbReference>
<dbReference type="Proteomes" id="UP000001812">
    <property type="component" value="Chromosome I"/>
</dbReference>
<evidence type="ECO:0000256" key="1">
    <source>
        <dbReference type="SAM" id="Phobius"/>
    </source>
</evidence>
<name>A0A0E1VZL7_BURPE</name>
<dbReference type="GO" id="GO:0004190">
    <property type="term" value="F:aspartic-type endopeptidase activity"/>
    <property type="evidence" value="ECO:0007669"/>
    <property type="project" value="InterPro"/>
</dbReference>
<reference evidence="3 4" key="2">
    <citation type="submission" date="2009-05" db="EMBL/GenBank/DDBJ databases">
        <authorList>
            <person name="Harkins D.M."/>
            <person name="DeShazer D."/>
            <person name="Woods D.E."/>
            <person name="Brinkac L.M."/>
            <person name="Brown K.A."/>
            <person name="Hung G.C."/>
            <person name="Tuanyok A."/>
            <person name="Zhang B."/>
            <person name="Nierman W.C."/>
        </authorList>
    </citation>
    <scope>NUCLEOTIDE SEQUENCE [LARGE SCALE GENOMIC DNA]</scope>
    <source>
        <strain evidence="3 4">1710a</strain>
    </source>
</reference>
<dbReference type="HOGENOM" id="CLU_1522396_0_0_4"/>